<dbReference type="GO" id="GO:0036424">
    <property type="term" value="F:L-phosphoserine phosphatase activity"/>
    <property type="evidence" value="ECO:0007669"/>
    <property type="project" value="TreeGrafter"/>
</dbReference>
<keyword evidence="1" id="KW-0378">Hydrolase</keyword>
<dbReference type="InterPro" id="IPR036412">
    <property type="entry name" value="HAD-like_sf"/>
</dbReference>
<evidence type="ECO:0000313" key="1">
    <source>
        <dbReference type="EMBL" id="HHL43369.1"/>
    </source>
</evidence>
<dbReference type="InterPro" id="IPR050582">
    <property type="entry name" value="HAD-like_SerB"/>
</dbReference>
<organism evidence="1">
    <name type="scientific">Hellea balneolensis</name>
    <dbReference type="NCBI Taxonomy" id="287478"/>
    <lineage>
        <taxon>Bacteria</taxon>
        <taxon>Pseudomonadati</taxon>
        <taxon>Pseudomonadota</taxon>
        <taxon>Alphaproteobacteria</taxon>
        <taxon>Maricaulales</taxon>
        <taxon>Robiginitomaculaceae</taxon>
        <taxon>Hellea</taxon>
    </lineage>
</organism>
<dbReference type="AlphaFoldDB" id="A0A7C5LUT4"/>
<dbReference type="PANTHER" id="PTHR43344">
    <property type="entry name" value="PHOSPHOSERINE PHOSPHATASE"/>
    <property type="match status" value="1"/>
</dbReference>
<dbReference type="NCBIfam" id="TIGR01488">
    <property type="entry name" value="HAD-SF-IB"/>
    <property type="match status" value="1"/>
</dbReference>
<dbReference type="GO" id="GO:0000287">
    <property type="term" value="F:magnesium ion binding"/>
    <property type="evidence" value="ECO:0007669"/>
    <property type="project" value="TreeGrafter"/>
</dbReference>
<name>A0A7C5LUT4_9PROT</name>
<dbReference type="PANTHER" id="PTHR43344:SF14">
    <property type="entry name" value="HAD-IB FAMILY HYDROLASE"/>
    <property type="match status" value="1"/>
</dbReference>
<dbReference type="Gene3D" id="3.40.50.1000">
    <property type="entry name" value="HAD superfamily/HAD-like"/>
    <property type="match status" value="1"/>
</dbReference>
<comment type="caution">
    <text evidence="1">The sequence shown here is derived from an EMBL/GenBank/DDBJ whole genome shotgun (WGS) entry which is preliminary data.</text>
</comment>
<dbReference type="EMBL" id="DRMJ01000369">
    <property type="protein sequence ID" value="HHL43369.1"/>
    <property type="molecule type" value="Genomic_DNA"/>
</dbReference>
<gene>
    <name evidence="1" type="ORF">ENJ42_07125</name>
</gene>
<dbReference type="Pfam" id="PF12710">
    <property type="entry name" value="HAD"/>
    <property type="match status" value="1"/>
</dbReference>
<dbReference type="NCBIfam" id="TIGR01490">
    <property type="entry name" value="HAD-SF-IB-hyp1"/>
    <property type="match status" value="1"/>
</dbReference>
<dbReference type="GO" id="GO:0005737">
    <property type="term" value="C:cytoplasm"/>
    <property type="evidence" value="ECO:0007669"/>
    <property type="project" value="TreeGrafter"/>
</dbReference>
<reference evidence="1" key="1">
    <citation type="journal article" date="2020" name="mSystems">
        <title>Genome- and Community-Level Interaction Insights into Carbon Utilization and Element Cycling Functions of Hydrothermarchaeota in Hydrothermal Sediment.</title>
        <authorList>
            <person name="Zhou Z."/>
            <person name="Liu Y."/>
            <person name="Xu W."/>
            <person name="Pan J."/>
            <person name="Luo Z.H."/>
            <person name="Li M."/>
        </authorList>
    </citation>
    <scope>NUCLEOTIDE SEQUENCE [LARGE SCALE GENOMIC DNA]</scope>
    <source>
        <strain evidence="1">HyVt-485</strain>
    </source>
</reference>
<dbReference type="GO" id="GO:0006564">
    <property type="term" value="P:L-serine biosynthetic process"/>
    <property type="evidence" value="ECO:0007669"/>
    <property type="project" value="TreeGrafter"/>
</dbReference>
<proteinExistence type="predicted"/>
<dbReference type="SUPFAM" id="SSF56784">
    <property type="entry name" value="HAD-like"/>
    <property type="match status" value="1"/>
</dbReference>
<protein>
    <submittedName>
        <fullName evidence="1">HAD-IB family hydrolase</fullName>
    </submittedName>
</protein>
<dbReference type="InterPro" id="IPR023214">
    <property type="entry name" value="HAD_sf"/>
</dbReference>
<accession>A0A7C5LUT4</accession>
<sequence length="215" mass="24646">MSQKVKPMSKSAKPQIEPVRMVAFDFDGTITTKDTFALFLRYWAGTAKWALNLIRLLPVFILYGLRIIDRNSVKRHVVRRFFKNKSHAELESKAQKFAREIIPGLIRDGALETLKNKNKPPYTLYIVSASITPYLREWAKSQEITHVIATNLEVVNDRLTGEIDGENCWGPGKMAKISSELAEIPYIIEEAYGDSRGDREMLDAAHVSYWQPFRL</sequence>
<dbReference type="Proteomes" id="UP000885830">
    <property type="component" value="Unassembled WGS sequence"/>
</dbReference>
<dbReference type="InterPro" id="IPR006385">
    <property type="entry name" value="HAD_hydro_SerB1"/>
</dbReference>
<dbReference type="Gene3D" id="1.20.1440.100">
    <property type="entry name" value="SG protein - dephosphorylation function"/>
    <property type="match status" value="1"/>
</dbReference>